<gene>
    <name evidence="1" type="ORF">R3P38DRAFT_2572379</name>
</gene>
<organism evidence="1 2">
    <name type="scientific">Favolaschia claudopus</name>
    <dbReference type="NCBI Taxonomy" id="2862362"/>
    <lineage>
        <taxon>Eukaryota</taxon>
        <taxon>Fungi</taxon>
        <taxon>Dikarya</taxon>
        <taxon>Basidiomycota</taxon>
        <taxon>Agaricomycotina</taxon>
        <taxon>Agaricomycetes</taxon>
        <taxon>Agaricomycetidae</taxon>
        <taxon>Agaricales</taxon>
        <taxon>Marasmiineae</taxon>
        <taxon>Mycenaceae</taxon>
        <taxon>Favolaschia</taxon>
    </lineage>
</organism>
<name>A0AAV9ZR95_9AGAR</name>
<reference evidence="1 2" key="1">
    <citation type="journal article" date="2024" name="J Genomics">
        <title>Draft genome sequencing and assembly of Favolaschia claudopus CIRM-BRFM 2984 isolated from oak limbs.</title>
        <authorList>
            <person name="Navarro D."/>
            <person name="Drula E."/>
            <person name="Chaduli D."/>
            <person name="Cazenave R."/>
            <person name="Ahrendt S."/>
            <person name="Wang J."/>
            <person name="Lipzen A."/>
            <person name="Daum C."/>
            <person name="Barry K."/>
            <person name="Grigoriev I.V."/>
            <person name="Favel A."/>
            <person name="Rosso M.N."/>
            <person name="Martin F."/>
        </authorList>
    </citation>
    <scope>NUCLEOTIDE SEQUENCE [LARGE SCALE GENOMIC DNA]</scope>
    <source>
        <strain evidence="1 2">CIRM-BRFM 2984</strain>
    </source>
</reference>
<dbReference type="AlphaFoldDB" id="A0AAV9ZR95"/>
<proteinExistence type="predicted"/>
<feature type="non-terminal residue" evidence="1">
    <location>
        <position position="1"/>
    </location>
</feature>
<comment type="caution">
    <text evidence="1">The sequence shown here is derived from an EMBL/GenBank/DDBJ whole genome shotgun (WGS) entry which is preliminary data.</text>
</comment>
<evidence type="ECO:0008006" key="3">
    <source>
        <dbReference type="Google" id="ProtNLM"/>
    </source>
</evidence>
<keyword evidence="2" id="KW-1185">Reference proteome</keyword>
<sequence>GDAYYTRKANYGLNIGNAPSNPFTGSAHDAAAFEHTCAFLHPDYLFHNGEFAWGDSAYTRHHRK</sequence>
<evidence type="ECO:0000313" key="2">
    <source>
        <dbReference type="Proteomes" id="UP001362999"/>
    </source>
</evidence>
<evidence type="ECO:0000313" key="1">
    <source>
        <dbReference type="EMBL" id="KAK6989034.1"/>
    </source>
</evidence>
<accession>A0AAV9ZR95</accession>
<dbReference type="Proteomes" id="UP001362999">
    <property type="component" value="Unassembled WGS sequence"/>
</dbReference>
<protein>
    <recommendedName>
        <fullName evidence="3">DDE Tnp4 domain-containing protein</fullName>
    </recommendedName>
</protein>
<dbReference type="EMBL" id="JAWWNJ010000118">
    <property type="protein sequence ID" value="KAK6989034.1"/>
    <property type="molecule type" value="Genomic_DNA"/>
</dbReference>